<reference evidence="9" key="1">
    <citation type="journal article" date="2020" name="Nat. Commun.">
        <title>Large-scale genome sequencing of mycorrhizal fungi provides insights into the early evolution of symbiotic traits.</title>
        <authorList>
            <person name="Miyauchi S."/>
            <person name="Kiss E."/>
            <person name="Kuo A."/>
            <person name="Drula E."/>
            <person name="Kohler A."/>
            <person name="Sanchez-Garcia M."/>
            <person name="Morin E."/>
            <person name="Andreopoulos B."/>
            <person name="Barry K.W."/>
            <person name="Bonito G."/>
            <person name="Buee M."/>
            <person name="Carver A."/>
            <person name="Chen C."/>
            <person name="Cichocki N."/>
            <person name="Clum A."/>
            <person name="Culley D."/>
            <person name="Crous P.W."/>
            <person name="Fauchery L."/>
            <person name="Girlanda M."/>
            <person name="Hayes R.D."/>
            <person name="Keri Z."/>
            <person name="LaButti K."/>
            <person name="Lipzen A."/>
            <person name="Lombard V."/>
            <person name="Magnuson J."/>
            <person name="Maillard F."/>
            <person name="Murat C."/>
            <person name="Nolan M."/>
            <person name="Ohm R.A."/>
            <person name="Pangilinan J."/>
            <person name="Pereira M.F."/>
            <person name="Perotto S."/>
            <person name="Peter M."/>
            <person name="Pfister S."/>
            <person name="Riley R."/>
            <person name="Sitrit Y."/>
            <person name="Stielow J.B."/>
            <person name="Szollosi G."/>
            <person name="Zifcakova L."/>
            <person name="Stursova M."/>
            <person name="Spatafora J.W."/>
            <person name="Tedersoo L."/>
            <person name="Vaario L.M."/>
            <person name="Yamada A."/>
            <person name="Yan M."/>
            <person name="Wang P."/>
            <person name="Xu J."/>
            <person name="Bruns T."/>
            <person name="Baldrian P."/>
            <person name="Vilgalys R."/>
            <person name="Dunand C."/>
            <person name="Henrissat B."/>
            <person name="Grigoriev I.V."/>
            <person name="Hibbett D."/>
            <person name="Nagy L.G."/>
            <person name="Martin F.M."/>
        </authorList>
    </citation>
    <scope>NUCLEOTIDE SEQUENCE</scope>
    <source>
        <strain evidence="9">UP504</strain>
    </source>
</reference>
<comment type="caution">
    <text evidence="9">The sequence shown here is derived from an EMBL/GenBank/DDBJ whole genome shotgun (WGS) entry which is preliminary data.</text>
</comment>
<keyword evidence="2" id="KW-0677">Repeat</keyword>
<dbReference type="Pfam" id="PF12895">
    <property type="entry name" value="ANAPC3"/>
    <property type="match status" value="2"/>
</dbReference>
<dbReference type="GO" id="GO:0045842">
    <property type="term" value="P:positive regulation of mitotic metaphase/anaphase transition"/>
    <property type="evidence" value="ECO:0007669"/>
    <property type="project" value="TreeGrafter"/>
</dbReference>
<evidence type="ECO:0000256" key="6">
    <source>
        <dbReference type="ARBA" id="ARBA00023306"/>
    </source>
</evidence>
<feature type="compositionally biased region" description="Polar residues" evidence="8">
    <location>
        <begin position="39"/>
        <end position="56"/>
    </location>
</feature>
<feature type="repeat" description="TPR" evidence="7">
    <location>
        <begin position="625"/>
        <end position="658"/>
    </location>
</feature>
<sequence>MHPYTPSSRGVPASGSNNFPRTSLSNSISLGPEELIRSLTATSPRNNTGRTTSVNGKPNRKGKSKLGSVAHTGSWDPSQTRTPDIIERDIDEDDDDERKTNRSGSNDSDPRGEIVDRFRLWRHDAMTQHLYQTAIFWGDKVFTWTSDPNDAFWLAQAYFLAHQYLRAENILTQAYVFQAPRATSTKGKERNDLLRGNMPLMGGIQIMPQMAGSYSRLVDLSVACRYLAAQCSVRLGKWDEALEMLGEVNPFRGDANEPPPFVIPDTHGGTKVESTMCYLRGVIMLRMGRAQDAKESLMEALAIDCKNVDAFEQLVGGEMMKIDEEWAFIQSLQYHQDDEYSAEFVRSIYTVRLRKHKHLDDMAVARHRLSTEYGMTDNADVLHGFAEALFAQYRYADCFAITSRILEKTRIHDPTLPLHIACMQYLPNLRSKLFLLAHELMQKEPENPISSYAVAIWYIFTKKYALARRWISKTTLLDPRNGPAWIAFAHTFAFEGEHDQAVTAYSTCARLFRGTHLPFLYIGMEHLRMFNFPLAGEYLDAGLQMCDSDPLLFNELGVLAYHVEKYDDAVEMFQKALTLANTSQTSEQAWRGTYLNLGQAYRKLGQYGQAKEAYQRVVTIDPRNAQGFACLGMIHHALDELDEAITRYHEALSIQPLDANIIELLNLALSSNATLDPISTVLRASSSTASTASTISDSASDLVPLGRRQATSSRCKTPVRPTSIQCGGVFRFVLGLLFDFRLLVCSLNVNSSPGPTRTAVPFPSRPFPSSTISNAISTPRTEEWERLMLQRQASFQGRPEFTVTALDDQPVAYRHMRIMNNPGIAPAPSGGGGGGIPRGGGTRAATATAADDAEVEEAVEVSMDDGDEDASMDVVD</sequence>
<evidence type="ECO:0000313" key="10">
    <source>
        <dbReference type="Proteomes" id="UP000886523"/>
    </source>
</evidence>
<dbReference type="GO" id="GO:0051301">
    <property type="term" value="P:cell division"/>
    <property type="evidence" value="ECO:0007669"/>
    <property type="project" value="UniProtKB-KW"/>
</dbReference>
<evidence type="ECO:0000256" key="3">
    <source>
        <dbReference type="ARBA" id="ARBA00022776"/>
    </source>
</evidence>
<dbReference type="Proteomes" id="UP000886523">
    <property type="component" value="Unassembled WGS sequence"/>
</dbReference>
<name>A0A9P6DM20_9AGAM</name>
<feature type="repeat" description="TPR" evidence="7">
    <location>
        <begin position="591"/>
        <end position="624"/>
    </location>
</feature>
<dbReference type="Gene3D" id="1.25.40.10">
    <property type="entry name" value="Tetratricopeptide repeat domain"/>
    <property type="match status" value="1"/>
</dbReference>
<dbReference type="AlphaFoldDB" id="A0A9P6DM20"/>
<gene>
    <name evidence="9" type="ORF">BS47DRAFT_1321216</name>
</gene>
<dbReference type="InterPro" id="IPR019734">
    <property type="entry name" value="TPR_rpt"/>
</dbReference>
<organism evidence="9 10">
    <name type="scientific">Hydnum rufescens UP504</name>
    <dbReference type="NCBI Taxonomy" id="1448309"/>
    <lineage>
        <taxon>Eukaryota</taxon>
        <taxon>Fungi</taxon>
        <taxon>Dikarya</taxon>
        <taxon>Basidiomycota</taxon>
        <taxon>Agaricomycotina</taxon>
        <taxon>Agaricomycetes</taxon>
        <taxon>Cantharellales</taxon>
        <taxon>Hydnaceae</taxon>
        <taxon>Hydnum</taxon>
    </lineage>
</organism>
<dbReference type="GO" id="GO:0031145">
    <property type="term" value="P:anaphase-promoting complex-dependent catabolic process"/>
    <property type="evidence" value="ECO:0007669"/>
    <property type="project" value="TreeGrafter"/>
</dbReference>
<dbReference type="SUPFAM" id="SSF48452">
    <property type="entry name" value="TPR-like"/>
    <property type="match status" value="2"/>
</dbReference>
<keyword evidence="3" id="KW-0498">Mitosis</keyword>
<proteinExistence type="predicted"/>
<feature type="region of interest" description="Disordered" evidence="8">
    <location>
        <begin position="1"/>
        <end position="112"/>
    </location>
</feature>
<evidence type="ECO:0000313" key="9">
    <source>
        <dbReference type="EMBL" id="KAF9507486.1"/>
    </source>
</evidence>
<feature type="compositionally biased region" description="Acidic residues" evidence="8">
    <location>
        <begin position="851"/>
        <end position="876"/>
    </location>
</feature>
<keyword evidence="1" id="KW-0132">Cell division</keyword>
<evidence type="ECO:0000256" key="7">
    <source>
        <dbReference type="PROSITE-ProRule" id="PRU00339"/>
    </source>
</evidence>
<dbReference type="EMBL" id="MU129079">
    <property type="protein sequence ID" value="KAF9507486.1"/>
    <property type="molecule type" value="Genomic_DNA"/>
</dbReference>
<keyword evidence="10" id="KW-1185">Reference proteome</keyword>
<evidence type="ECO:0008006" key="11">
    <source>
        <dbReference type="Google" id="ProtNLM"/>
    </source>
</evidence>
<dbReference type="PROSITE" id="PS50005">
    <property type="entry name" value="TPR"/>
    <property type="match status" value="3"/>
</dbReference>
<evidence type="ECO:0000256" key="2">
    <source>
        <dbReference type="ARBA" id="ARBA00022737"/>
    </source>
</evidence>
<evidence type="ECO:0000256" key="8">
    <source>
        <dbReference type="SAM" id="MobiDB-lite"/>
    </source>
</evidence>
<evidence type="ECO:0000256" key="4">
    <source>
        <dbReference type="ARBA" id="ARBA00022786"/>
    </source>
</evidence>
<feature type="repeat" description="TPR" evidence="7">
    <location>
        <begin position="550"/>
        <end position="583"/>
    </location>
</feature>
<protein>
    <recommendedName>
        <fullName evidence="11">TPR-like protein</fullName>
    </recommendedName>
</protein>
<keyword evidence="5 7" id="KW-0802">TPR repeat</keyword>
<evidence type="ECO:0000256" key="5">
    <source>
        <dbReference type="ARBA" id="ARBA00022803"/>
    </source>
</evidence>
<keyword evidence="6" id="KW-0131">Cell cycle</keyword>
<dbReference type="OrthoDB" id="10006270at2759"/>
<dbReference type="PANTHER" id="PTHR12558">
    <property type="entry name" value="CELL DIVISION CYCLE 16,23,27"/>
    <property type="match status" value="1"/>
</dbReference>
<evidence type="ECO:0000256" key="1">
    <source>
        <dbReference type="ARBA" id="ARBA00022618"/>
    </source>
</evidence>
<dbReference type="PROSITE" id="PS50293">
    <property type="entry name" value="TPR_REGION"/>
    <property type="match status" value="1"/>
</dbReference>
<feature type="compositionally biased region" description="Polar residues" evidence="8">
    <location>
        <begin position="1"/>
        <end position="29"/>
    </location>
</feature>
<keyword evidence="4" id="KW-0833">Ubl conjugation pathway</keyword>
<dbReference type="SMART" id="SM00028">
    <property type="entry name" value="TPR"/>
    <property type="match status" value="6"/>
</dbReference>
<dbReference type="GO" id="GO:0005737">
    <property type="term" value="C:cytoplasm"/>
    <property type="evidence" value="ECO:0007669"/>
    <property type="project" value="TreeGrafter"/>
</dbReference>
<feature type="compositionally biased region" description="Gly residues" evidence="8">
    <location>
        <begin position="829"/>
        <end position="842"/>
    </location>
</feature>
<dbReference type="GO" id="GO:0005680">
    <property type="term" value="C:anaphase-promoting complex"/>
    <property type="evidence" value="ECO:0007669"/>
    <property type="project" value="UniProtKB-ARBA"/>
</dbReference>
<dbReference type="PANTHER" id="PTHR12558:SF9">
    <property type="entry name" value="CELL DIVISION CYCLE PROTEIN 16 HOMOLOG"/>
    <property type="match status" value="1"/>
</dbReference>
<accession>A0A9P6DM20</accession>
<feature type="region of interest" description="Disordered" evidence="8">
    <location>
        <begin position="825"/>
        <end position="876"/>
    </location>
</feature>
<dbReference type="GO" id="GO:0016567">
    <property type="term" value="P:protein ubiquitination"/>
    <property type="evidence" value="ECO:0007669"/>
    <property type="project" value="TreeGrafter"/>
</dbReference>
<dbReference type="Pfam" id="PF13424">
    <property type="entry name" value="TPR_12"/>
    <property type="match status" value="1"/>
</dbReference>
<dbReference type="InterPro" id="IPR011990">
    <property type="entry name" value="TPR-like_helical_dom_sf"/>
</dbReference>